<dbReference type="KEGG" id="hni:W911_11750"/>
<evidence type="ECO:0000256" key="3">
    <source>
        <dbReference type="ARBA" id="ARBA00022679"/>
    </source>
</evidence>
<dbReference type="GO" id="GO:0002128">
    <property type="term" value="P:tRNA nucleoside ribose methylation"/>
    <property type="evidence" value="ECO:0007669"/>
    <property type="project" value="TreeGrafter"/>
</dbReference>
<protein>
    <recommendedName>
        <fullName evidence="5">tRNA (cytidine/uridine-2'-O-)-methyltransferase TrmJ</fullName>
        <ecNumber evidence="5">2.1.1.200</ecNumber>
    </recommendedName>
    <alternativeName>
        <fullName evidence="5">tRNA (cytidine(32)/uridine(32)-2'-O)-methyltransferase</fullName>
    </alternativeName>
    <alternativeName>
        <fullName evidence="5">tRNA Cm32/Um32 methyltransferase</fullName>
    </alternativeName>
</protein>
<dbReference type="HOGENOM" id="CLU_637400_0_0_5"/>
<dbReference type="Gene3D" id="3.40.1280.10">
    <property type="match status" value="1"/>
</dbReference>
<dbReference type="PANTHER" id="PTHR42786">
    <property type="entry name" value="TRNA/RRNA METHYLTRANSFERASE"/>
    <property type="match status" value="1"/>
</dbReference>
<feature type="domain" description="tRNA/rRNA methyltransferase SpoU type" evidence="6">
    <location>
        <begin position="171"/>
        <end position="321"/>
    </location>
</feature>
<organism evidence="7 8">
    <name type="scientific">Hyphomicrobium nitrativorans NL23</name>
    <dbReference type="NCBI Taxonomy" id="1029756"/>
    <lineage>
        <taxon>Bacteria</taxon>
        <taxon>Pseudomonadati</taxon>
        <taxon>Pseudomonadota</taxon>
        <taxon>Alphaproteobacteria</taxon>
        <taxon>Hyphomicrobiales</taxon>
        <taxon>Hyphomicrobiaceae</taxon>
        <taxon>Hyphomicrobium</taxon>
    </lineage>
</organism>
<comment type="subcellular location">
    <subcellularLocation>
        <location evidence="5">Cytoplasm</location>
    </subcellularLocation>
</comment>
<comment type="subunit">
    <text evidence="5">Homodimer.</text>
</comment>
<dbReference type="InterPro" id="IPR004384">
    <property type="entry name" value="RNA_MeTrfase_TrmJ/LasT"/>
</dbReference>
<dbReference type="EC" id="2.1.1.200" evidence="5"/>
<dbReference type="InterPro" id="IPR029026">
    <property type="entry name" value="tRNA_m1G_MTases_N"/>
</dbReference>
<dbReference type="Proteomes" id="UP000018542">
    <property type="component" value="Chromosome"/>
</dbReference>
<dbReference type="OrthoDB" id="9806346at2"/>
<dbReference type="EMBL" id="CP006912">
    <property type="protein sequence ID" value="AHB48924.1"/>
    <property type="molecule type" value="Genomic_DNA"/>
</dbReference>
<dbReference type="SUPFAM" id="SSF75217">
    <property type="entry name" value="alpha/beta knot"/>
    <property type="match status" value="1"/>
</dbReference>
<dbReference type="InterPro" id="IPR001537">
    <property type="entry name" value="SpoU_MeTrfase"/>
</dbReference>
<evidence type="ECO:0000259" key="6">
    <source>
        <dbReference type="Pfam" id="PF00588"/>
    </source>
</evidence>
<dbReference type="NCBIfam" id="TIGR00050">
    <property type="entry name" value="rRNA_methyl_1"/>
    <property type="match status" value="1"/>
</dbReference>
<dbReference type="GO" id="GO:0106339">
    <property type="term" value="F:tRNA (cytidine(32)-2'-O)-methyltransferase activity"/>
    <property type="evidence" value="ECO:0007669"/>
    <property type="project" value="RHEA"/>
</dbReference>
<evidence type="ECO:0000313" key="7">
    <source>
        <dbReference type="EMBL" id="AHB48924.1"/>
    </source>
</evidence>
<evidence type="ECO:0000256" key="1">
    <source>
        <dbReference type="ARBA" id="ARBA00007228"/>
    </source>
</evidence>
<evidence type="ECO:0000256" key="5">
    <source>
        <dbReference type="RuleBase" id="RU362024"/>
    </source>
</evidence>
<dbReference type="GO" id="GO:0005829">
    <property type="term" value="C:cytosol"/>
    <property type="evidence" value="ECO:0007669"/>
    <property type="project" value="TreeGrafter"/>
</dbReference>
<comment type="similarity">
    <text evidence="1">Belongs to the class IV-like SAM-binding methyltransferase superfamily. RNA methyltransferase TrmH family.</text>
</comment>
<dbReference type="GO" id="GO:0160206">
    <property type="term" value="F:tRNA (cytidine(32)/uridine(32)-2'-O)-methyltransferase activity"/>
    <property type="evidence" value="ECO:0007669"/>
    <property type="project" value="UniProtKB-EC"/>
</dbReference>
<dbReference type="GO" id="GO:0003723">
    <property type="term" value="F:RNA binding"/>
    <property type="evidence" value="ECO:0007669"/>
    <property type="project" value="InterPro"/>
</dbReference>
<dbReference type="RefSeq" id="WP_023787692.1">
    <property type="nucleotide sequence ID" value="NC_022997.1"/>
</dbReference>
<reference evidence="7 8" key="1">
    <citation type="journal article" date="2014" name="Genome Announc.">
        <title>Complete Genome Sequence of Hyphomicrobium nitrativorans Strain NL23, a Denitrifying Bacterium Isolated from Biofilm of a Methanol-Fed Denitrification System Treating Seawater at the Montreal Biodome.</title>
        <authorList>
            <person name="Martineau C."/>
            <person name="Villeneuve C."/>
            <person name="Mauffrey F."/>
            <person name="Villemur R."/>
        </authorList>
    </citation>
    <scope>NUCLEOTIDE SEQUENCE [LARGE SCALE GENOMIC DNA]</scope>
    <source>
        <strain evidence="7">NL23</strain>
    </source>
</reference>
<sequence>MTSVETFSRDIEILAEAGERVPTVVSHGLSVAQLVHACHEKTIDDGLAAVGASDLDRAAFDHILTYCAELRCEADNATCPGCKRRTEAHGIHSLDDFIARHKEIVVGDGAVRLLGQGTETLATPALAALEKTWSGENYWFWARRVLRKLRHGIRRAHIAGEAVAGPGETPAVVLMEPQLADNIGMVARAMANFGLDDLRLVAPRDGWPNEKARIAASGANYVIDDAVAYPSLEAAIGDATFVVATTARQRPLKKPVLTPEQAIAALRERIVRGERCAILFGRERNGLETSELANADALVMIPVNPRFASLNLAQAVLLMGYQWVRESGKGTLGRVTTYETPVSTGLNLGTDRPASKEQLLGFFAHLESELDRLGFFKPMEKRPSVVQNLRTMFTRMELTEQEVRSLRGIVATLALGKGRGRKPST</sequence>
<keyword evidence="2 5" id="KW-0489">Methyltransferase</keyword>
<dbReference type="PATRIC" id="fig|1029756.8.peg.2438"/>
<dbReference type="InterPro" id="IPR029028">
    <property type="entry name" value="Alpha/beta_knot_MTases"/>
</dbReference>
<keyword evidence="5" id="KW-0963">Cytoplasm</keyword>
<evidence type="ECO:0000256" key="4">
    <source>
        <dbReference type="ARBA" id="ARBA00022691"/>
    </source>
</evidence>
<comment type="function">
    <text evidence="5">Catalyzes the formation of 2'O-methylated cytidine (Cm32) or 2'O-methylated uridine (Um32) at position 32 in tRNA.</text>
</comment>
<dbReference type="STRING" id="1029756.W911_11750"/>
<keyword evidence="5" id="KW-0819">tRNA processing</keyword>
<gene>
    <name evidence="5" type="primary">trmJ</name>
    <name evidence="7" type="ORF">W911_11750</name>
</gene>
<proteinExistence type="inferred from homology"/>
<comment type="catalytic activity">
    <reaction evidence="5">
        <text>uridine(32) in tRNA + S-adenosyl-L-methionine = 2'-O-methyluridine(32) in tRNA + S-adenosyl-L-homocysteine + H(+)</text>
        <dbReference type="Rhea" id="RHEA:42936"/>
        <dbReference type="Rhea" id="RHEA-COMP:10107"/>
        <dbReference type="Rhea" id="RHEA-COMP:10290"/>
        <dbReference type="ChEBI" id="CHEBI:15378"/>
        <dbReference type="ChEBI" id="CHEBI:57856"/>
        <dbReference type="ChEBI" id="CHEBI:59789"/>
        <dbReference type="ChEBI" id="CHEBI:65315"/>
        <dbReference type="ChEBI" id="CHEBI:74478"/>
        <dbReference type="EC" id="2.1.1.200"/>
    </reaction>
</comment>
<name>V5SG44_9HYPH</name>
<keyword evidence="8" id="KW-1185">Reference proteome</keyword>
<comment type="catalytic activity">
    <reaction evidence="5">
        <text>cytidine(32) in tRNA + S-adenosyl-L-methionine = 2'-O-methylcytidine(32) in tRNA + S-adenosyl-L-homocysteine + H(+)</text>
        <dbReference type="Rhea" id="RHEA:42932"/>
        <dbReference type="Rhea" id="RHEA-COMP:10288"/>
        <dbReference type="Rhea" id="RHEA-COMP:10289"/>
        <dbReference type="ChEBI" id="CHEBI:15378"/>
        <dbReference type="ChEBI" id="CHEBI:57856"/>
        <dbReference type="ChEBI" id="CHEBI:59789"/>
        <dbReference type="ChEBI" id="CHEBI:74495"/>
        <dbReference type="ChEBI" id="CHEBI:82748"/>
        <dbReference type="EC" id="2.1.1.200"/>
    </reaction>
</comment>
<dbReference type="PANTHER" id="PTHR42786:SF7">
    <property type="entry name" value="TRNA_RRNA METHYLTRANSFERASE SPOU TYPE DOMAIN-CONTAINING PROTEIN"/>
    <property type="match status" value="1"/>
</dbReference>
<keyword evidence="4 5" id="KW-0949">S-adenosyl-L-methionine</keyword>
<keyword evidence="3 7" id="KW-0808">Transferase</keyword>
<dbReference type="Pfam" id="PF00588">
    <property type="entry name" value="SpoU_methylase"/>
    <property type="match status" value="1"/>
</dbReference>
<dbReference type="Gene3D" id="1.10.8.590">
    <property type="match status" value="1"/>
</dbReference>
<accession>V5SG44</accession>
<evidence type="ECO:0000256" key="2">
    <source>
        <dbReference type="ARBA" id="ARBA00022603"/>
    </source>
</evidence>
<dbReference type="AlphaFoldDB" id="V5SG44"/>
<dbReference type="CDD" id="cd18093">
    <property type="entry name" value="SpoU-like_TrmJ"/>
    <property type="match status" value="1"/>
</dbReference>
<evidence type="ECO:0000313" key="8">
    <source>
        <dbReference type="Proteomes" id="UP000018542"/>
    </source>
</evidence>